<sequence>VSAKYRIGRLETANPVALNIPNALPMHFQIAGMMSPSMVGSLEAKCYFVMAGRKLIRGFFRQMYQFHKPHLEFCRFQNVSYHTYQLEHADLFQ</sequence>
<feature type="non-terminal residue" evidence="1">
    <location>
        <position position="1"/>
    </location>
</feature>
<name>A0A382Z7J0_9ZZZZ</name>
<feature type="non-terminal residue" evidence="1">
    <location>
        <position position="93"/>
    </location>
</feature>
<organism evidence="1">
    <name type="scientific">marine metagenome</name>
    <dbReference type="NCBI Taxonomy" id="408172"/>
    <lineage>
        <taxon>unclassified sequences</taxon>
        <taxon>metagenomes</taxon>
        <taxon>ecological metagenomes</taxon>
    </lineage>
</organism>
<dbReference type="EMBL" id="UINC01181529">
    <property type="protein sequence ID" value="SVD91260.1"/>
    <property type="molecule type" value="Genomic_DNA"/>
</dbReference>
<gene>
    <name evidence="1" type="ORF">METZ01_LOCUS444114</name>
</gene>
<protein>
    <submittedName>
        <fullName evidence="1">Uncharacterized protein</fullName>
    </submittedName>
</protein>
<accession>A0A382Z7J0</accession>
<dbReference type="AlphaFoldDB" id="A0A382Z7J0"/>
<proteinExistence type="predicted"/>
<evidence type="ECO:0000313" key="1">
    <source>
        <dbReference type="EMBL" id="SVD91260.1"/>
    </source>
</evidence>
<reference evidence="1" key="1">
    <citation type="submission" date="2018-05" db="EMBL/GenBank/DDBJ databases">
        <authorList>
            <person name="Lanie J.A."/>
            <person name="Ng W.-L."/>
            <person name="Kazmierczak K.M."/>
            <person name="Andrzejewski T.M."/>
            <person name="Davidsen T.M."/>
            <person name="Wayne K.J."/>
            <person name="Tettelin H."/>
            <person name="Glass J.I."/>
            <person name="Rusch D."/>
            <person name="Podicherti R."/>
            <person name="Tsui H.-C.T."/>
            <person name="Winkler M.E."/>
        </authorList>
    </citation>
    <scope>NUCLEOTIDE SEQUENCE</scope>
</reference>